<organism evidence="2 3">
    <name type="scientific">Klebsiella michiganensis</name>
    <dbReference type="NCBI Taxonomy" id="1134687"/>
    <lineage>
        <taxon>Bacteria</taxon>
        <taxon>Pseudomonadati</taxon>
        <taxon>Pseudomonadota</taxon>
        <taxon>Gammaproteobacteria</taxon>
        <taxon>Enterobacterales</taxon>
        <taxon>Enterobacteriaceae</taxon>
        <taxon>Klebsiella/Raoultella group</taxon>
        <taxon>Klebsiella</taxon>
    </lineage>
</organism>
<comment type="caution">
    <text evidence="2">The sequence shown here is derived from an EMBL/GenBank/DDBJ whole genome shotgun (WGS) entry which is preliminary data.</text>
</comment>
<dbReference type="SMART" id="SM00507">
    <property type="entry name" value="HNHc"/>
    <property type="match status" value="1"/>
</dbReference>
<accession>A0AB35WCQ9</accession>
<evidence type="ECO:0000313" key="3">
    <source>
        <dbReference type="Proteomes" id="UP001175817"/>
    </source>
</evidence>
<dbReference type="CDD" id="cd00085">
    <property type="entry name" value="HNHc"/>
    <property type="match status" value="1"/>
</dbReference>
<feature type="domain" description="HNH nuclease" evidence="1">
    <location>
        <begin position="270"/>
        <end position="319"/>
    </location>
</feature>
<evidence type="ECO:0000313" key="2">
    <source>
        <dbReference type="EMBL" id="MEC6052175.1"/>
    </source>
</evidence>
<evidence type="ECO:0000259" key="1">
    <source>
        <dbReference type="SMART" id="SM00507"/>
    </source>
</evidence>
<reference evidence="2" key="1">
    <citation type="journal article" date="2023" name="Nat. Commun.">
        <title>Genomic dissection of endemic carbapenem resistance reveals metallo-beta-lactamase dissemination through clonal, plasmid and integron transfer.</title>
        <authorList>
            <person name="Macesic N."/>
            <person name="Hawkey J."/>
            <person name="Vezina B."/>
            <person name="Wisniewski J.A."/>
            <person name="Cottingham H."/>
            <person name="Blakeway L.V."/>
            <person name="Harshegyi T."/>
            <person name="Pragastis K."/>
            <person name="Badoordeen G.Z."/>
            <person name="Dennison A."/>
            <person name="Spelman D.W."/>
            <person name="Jenney A.W.J."/>
            <person name="Peleg A.Y."/>
        </authorList>
    </citation>
    <scope>NUCLEOTIDE SEQUENCE</scope>
    <source>
        <strain evidence="2">CPO078</strain>
    </source>
</reference>
<dbReference type="InterPro" id="IPR010373">
    <property type="entry name" value="DUF968"/>
</dbReference>
<sequence>MRALLNVDVARHLGIVLLKPGSELIKLFGKGRVLVEMPPAHMDSVPSGRLPDARQPLREDSELLSFFLNERVIKAAGGINALELWLERKVKHCQWPHSIYHHHELVTFRHDPGAIRACWHCDNELRNQTAQTLDKLVALNIADWIINTVLIYLGYNSERILSLAELCWWAVCKGIGSEISEEMARRSLRMKKEEFKSVYRESELVPSVQATSILTERLNSADVPIPGQSAAAPTAVQLSPVKPVVGVIVDSEAPATFFARPKRIRWVSPDFLTWVKTQPCMCCGQPADDAHHLIGWGQGGVGTKAHDIFTIPLCRKHHRQLHEDPLAFEREHGTQPVLIIKLLDRAYALGVLA</sequence>
<proteinExistence type="predicted"/>
<dbReference type="InterPro" id="IPR003615">
    <property type="entry name" value="HNH_nuc"/>
</dbReference>
<name>A0AB35WCQ9_9ENTR</name>
<dbReference type="RefSeq" id="WP_071561179.1">
    <property type="nucleotide sequence ID" value="NZ_CABGWH010000018.1"/>
</dbReference>
<reference evidence="2" key="2">
    <citation type="submission" date="2024-01" db="EMBL/GenBank/DDBJ databases">
        <authorList>
            <person name="Macesic N."/>
        </authorList>
    </citation>
    <scope>NUCLEOTIDE SEQUENCE</scope>
    <source>
        <strain evidence="2">CPO078</strain>
    </source>
</reference>
<dbReference type="Pfam" id="PF06147">
    <property type="entry name" value="DUF968"/>
    <property type="match status" value="1"/>
</dbReference>
<gene>
    <name evidence="2" type="ORF">QAB24_016890</name>
</gene>
<dbReference type="AlphaFoldDB" id="A0AB35WCQ9"/>
<dbReference type="Proteomes" id="UP001175817">
    <property type="component" value="Unassembled WGS sequence"/>
</dbReference>
<protein>
    <submittedName>
        <fullName evidence="2">DUF968 domain-containing protein</fullName>
    </submittedName>
</protein>
<dbReference type="EMBL" id="JARTTH020000001">
    <property type="protein sequence ID" value="MEC6052175.1"/>
    <property type="molecule type" value="Genomic_DNA"/>
</dbReference>